<reference evidence="2 3" key="1">
    <citation type="submission" date="2009-04" db="EMBL/GenBank/DDBJ databases">
        <authorList>
            <person name="Qin X."/>
            <person name="Bachman B."/>
            <person name="Battles P."/>
            <person name="Bell A."/>
            <person name="Bess C."/>
            <person name="Bickham C."/>
            <person name="Chaboub L."/>
            <person name="Chen D."/>
            <person name="Coyle M."/>
            <person name="Deiros D.R."/>
            <person name="Dinh H."/>
            <person name="Forbes L."/>
            <person name="Fowler G."/>
            <person name="Francisco L."/>
            <person name="Fu Q."/>
            <person name="Gubbala S."/>
            <person name="Hale W."/>
            <person name="Han Y."/>
            <person name="Hemphill L."/>
            <person name="Highlander S.K."/>
            <person name="Hirani K."/>
            <person name="Hogues M."/>
            <person name="Jackson L."/>
            <person name="Jakkamsetti A."/>
            <person name="Javaid M."/>
            <person name="Jiang H."/>
            <person name="Korchina V."/>
            <person name="Kovar C."/>
            <person name="Lara F."/>
            <person name="Lee S."/>
            <person name="Mata R."/>
            <person name="Mathew T."/>
            <person name="Moen C."/>
            <person name="Morales K."/>
            <person name="Munidasa M."/>
            <person name="Nazareth L."/>
            <person name="Ngo R."/>
            <person name="Nguyen L."/>
            <person name="Okwuonu G."/>
            <person name="Ongeri F."/>
            <person name="Patil S."/>
            <person name="Petrosino J."/>
            <person name="Pham C."/>
            <person name="Pham P."/>
            <person name="Pu L.-L."/>
            <person name="Puazo M."/>
            <person name="Raj R."/>
            <person name="Reid J."/>
            <person name="Rouhana J."/>
            <person name="Saada N."/>
            <person name="Shang Y."/>
            <person name="Simmons D."/>
            <person name="Thornton R."/>
            <person name="Warren J."/>
            <person name="Weissenberger G."/>
            <person name="Zhang J."/>
            <person name="Zhang L."/>
            <person name="Zhou C."/>
            <person name="Zhu D."/>
            <person name="Muzny D."/>
            <person name="Worley K."/>
            <person name="Gibbs R."/>
        </authorList>
    </citation>
    <scope>NUCLEOTIDE SEQUENCE [LARGE SCALE GENOMIC DNA]</scope>
    <source>
        <strain evidence="2 3">ATCC 19254</strain>
    </source>
</reference>
<proteinExistence type="predicted"/>
<dbReference type="Proteomes" id="UP000004283">
    <property type="component" value="Unassembled WGS sequence"/>
</dbReference>
<evidence type="ECO:0000256" key="1">
    <source>
        <dbReference type="SAM" id="Coils"/>
    </source>
</evidence>
<dbReference type="EMBL" id="ACKV01000035">
    <property type="protein sequence ID" value="EEJ42689.1"/>
    <property type="molecule type" value="Genomic_DNA"/>
</dbReference>
<dbReference type="HOGENOM" id="CLU_3044966_0_0_9"/>
<dbReference type="RefSeq" id="WP_002814959.1">
    <property type="nucleotide sequence ID" value="NZ_GG693383.1"/>
</dbReference>
<comment type="caution">
    <text evidence="2">The sequence shown here is derived from an EMBL/GenBank/DDBJ whole genome shotgun (WGS) entry which is preliminary data.</text>
</comment>
<sequence>MEKPIIELAVENMDEFNELIKKAQQQSAELEKTLSSIKTFQPKISYPNLERKQC</sequence>
<feature type="coiled-coil region" evidence="1">
    <location>
        <begin position="6"/>
        <end position="33"/>
    </location>
</feature>
<dbReference type="AlphaFoldDB" id="C2KJF2"/>
<evidence type="ECO:0000313" key="2">
    <source>
        <dbReference type="EMBL" id="EEJ42689.1"/>
    </source>
</evidence>
<name>C2KJF2_LEUMC</name>
<gene>
    <name evidence="2" type="ORF">HMPREF0555_0768</name>
</gene>
<organism evidence="2 3">
    <name type="scientific">Leuconostoc mesenteroides subsp. cremoris ATCC 19254</name>
    <dbReference type="NCBI Taxonomy" id="586220"/>
    <lineage>
        <taxon>Bacteria</taxon>
        <taxon>Bacillati</taxon>
        <taxon>Bacillota</taxon>
        <taxon>Bacilli</taxon>
        <taxon>Lactobacillales</taxon>
        <taxon>Lactobacillaceae</taxon>
        <taxon>Leuconostoc</taxon>
    </lineage>
</organism>
<keyword evidence="1" id="KW-0175">Coiled coil</keyword>
<evidence type="ECO:0000313" key="3">
    <source>
        <dbReference type="Proteomes" id="UP000004283"/>
    </source>
</evidence>
<accession>C2KJF2</accession>
<protein>
    <submittedName>
        <fullName evidence="2">Uncharacterized protein</fullName>
    </submittedName>
</protein>